<protein>
    <recommendedName>
        <fullName evidence="3">Phage capsid protein</fullName>
    </recommendedName>
</protein>
<evidence type="ECO:0000313" key="1">
    <source>
        <dbReference type="EMBL" id="GEQ77426.1"/>
    </source>
</evidence>
<proteinExistence type="predicted"/>
<organism evidence="1 2">
    <name type="scientific">Comamonas testosteroni</name>
    <name type="common">Pseudomonas testosteroni</name>
    <dbReference type="NCBI Taxonomy" id="285"/>
    <lineage>
        <taxon>Bacteria</taxon>
        <taxon>Pseudomonadati</taxon>
        <taxon>Pseudomonadota</taxon>
        <taxon>Betaproteobacteria</taxon>
        <taxon>Burkholderiales</taxon>
        <taxon>Comamonadaceae</taxon>
        <taxon>Comamonas</taxon>
    </lineage>
</organism>
<dbReference type="Gene3D" id="3.90.1690.10">
    <property type="entry name" value="phage-related protein like domain"/>
    <property type="match status" value="1"/>
</dbReference>
<comment type="caution">
    <text evidence="1">The sequence shown here is derived from an EMBL/GenBank/DDBJ whole genome shotgun (WGS) entry which is preliminary data.</text>
</comment>
<gene>
    <name evidence="1" type="ORF">CTTA_4431</name>
</gene>
<dbReference type="AlphaFoldDB" id="A0A5A7MI77"/>
<dbReference type="Pfam" id="PF03864">
    <property type="entry name" value="Phage_cap_E"/>
    <property type="match status" value="1"/>
</dbReference>
<name>A0A5A7MI77_COMTE</name>
<reference evidence="1 2" key="1">
    <citation type="journal article" date="2019" name="Microbiol. Resour. Announc.">
        <title>Draft Genome Sequence of Comamonas testosteroni TA441, a Bacterium That Has a Cryptic Phenol Degradation Gene Cluster.</title>
        <authorList>
            <person name="Arai H."/>
            <person name="Ishii M."/>
        </authorList>
    </citation>
    <scope>NUCLEOTIDE SEQUENCE [LARGE SCALE GENOMIC DNA]</scope>
    <source>
        <strain evidence="1 2">TA441</strain>
    </source>
</reference>
<sequence>MSGPFNTQPKLTQIAMAVKPEGMIADLVCPRIPVEGEKFVYTRFTTEDAFTVPDTGVGRTSEPNVVEFGGKDVNDQVEDHGLDDVVPNRDILAAESGANNYDPLGVAAERTSLLVELAREQRVANLYFNPNTYAAGLRTTLAGTSQWSDPDSDPIAAITDLFDEMLVRPNVAVFGQQTWTKFRRHPAVVAAVLNLGGKNASSAAKGMASRAAVAELLELNELHVGQSFINTAKKGQSAAMSRCWGKHAAFMRLEKSVKDPRGALPSFGFTAQWGDRIAGTMDMPRMGLRGSTLVRVGEQVKELVSFQEAGCFFQNAVA</sequence>
<accession>A0A5A7MI77</accession>
<dbReference type="RefSeq" id="WP_149356841.1">
    <property type="nucleotide sequence ID" value="NZ_BKBW01000013.1"/>
</dbReference>
<dbReference type="InterPro" id="IPR005564">
    <property type="entry name" value="Major_capsid_GpE"/>
</dbReference>
<evidence type="ECO:0000313" key="2">
    <source>
        <dbReference type="Proteomes" id="UP000323105"/>
    </source>
</evidence>
<dbReference type="InterPro" id="IPR053738">
    <property type="entry name" value="Lambda_capsid_assembly"/>
</dbReference>
<dbReference type="Proteomes" id="UP000323105">
    <property type="component" value="Unassembled WGS sequence"/>
</dbReference>
<evidence type="ECO:0008006" key="3">
    <source>
        <dbReference type="Google" id="ProtNLM"/>
    </source>
</evidence>
<dbReference type="EMBL" id="BKBW01000013">
    <property type="protein sequence ID" value="GEQ77426.1"/>
    <property type="molecule type" value="Genomic_DNA"/>
</dbReference>